<feature type="compositionally biased region" description="Basic and acidic residues" evidence="3">
    <location>
        <begin position="1281"/>
        <end position="1291"/>
    </location>
</feature>
<feature type="region of interest" description="Disordered" evidence="3">
    <location>
        <begin position="1271"/>
        <end position="1291"/>
    </location>
</feature>
<dbReference type="InterPro" id="IPR055167">
    <property type="entry name" value="Rootletin-like_CC"/>
</dbReference>
<accession>A0A8B9RJA6</accession>
<feature type="domain" description="Rootletin-like coiled-coil" evidence="4">
    <location>
        <begin position="182"/>
        <end position="343"/>
    </location>
</feature>
<reference evidence="5" key="1">
    <citation type="submission" date="2025-08" db="UniProtKB">
        <authorList>
            <consortium name="Ensembl"/>
        </authorList>
    </citation>
    <scope>IDENTIFICATION</scope>
</reference>
<dbReference type="Proteomes" id="UP000694621">
    <property type="component" value="Unplaced"/>
</dbReference>
<dbReference type="Ensembl" id="ENSAMXT00005050833.1">
    <property type="protein sequence ID" value="ENSAMXP00005046801.1"/>
    <property type="gene ID" value="ENSAMXG00005021536.1"/>
</dbReference>
<protein>
    <submittedName>
        <fullName evidence="5">Ciliary rootlet coiled-coil, rootletin</fullName>
    </submittedName>
</protein>
<evidence type="ECO:0000259" key="4">
    <source>
        <dbReference type="Pfam" id="PF15035"/>
    </source>
</evidence>
<name>A0A8B9RJA6_ASTMX</name>
<feature type="coiled-coil region" evidence="2">
    <location>
        <begin position="888"/>
        <end position="915"/>
    </location>
</feature>
<sequence length="1347" mass="153315">MLIKLDKLITQSTNQPISQYLTRFLHTSAFFYTCSPNVSDFFQKLEESVLSEEKRLTVRGPSPDAPPTCIPARVREIVTKNLNESVSLSLSVSGGSMSSVLSLQEENRVLQGELGRLEDLLAHSRADRDELAIKYSAISERLEQALRLETGDGDRDCAESRSLAQQNVDLRRRLEEEQAAYKRKLTAYQEGQQRQAQLVQKLQAKVLQYKKKCSDLEQSLLERSSDMDQNRLSVSNLRYPARIHRCIINDSRSSSLSAVNAMLREQLEQASLANEALSQDIRRLTADWTKAREELEQREADWRREEESFHNYFSSEHSRLLALWRQVVGFRRSVCELKSATERLEAANVHILVCTKIHCILNLTYFSTLEVRGRLQSAQSSLQQLRKQLAEAESGRREAELRVQAMQGERDDAQRERETAVKERDRMRQEREKINSVLAQTTKYNAELTVLVAKLHSEEAALRDSLAKMGGMNESLAQDKSDLNSIIIQLEEEKSVLLTQRREAEQEKLTIRDELVRLEQDRLELDTARLALHQQLQESELLRAGLEAELQMIKADRQKLQEKVTQLCGEVSSLGAELGMVRGEGERQGVALEEAGRSRAELARERAGLVVQLTASERENAALTEELTALRSEREMLEASLFEVQQQLVQLESRREQIETENNSLRLRSETSTGIQNTQQQCYYIIKKRAGLKQALADAQQEAQTALRNVLNDHQEELERLASEKVRRQCEEKEQRLTVQDETLASAQKEVGELRSCLREVERSRLEARRELQELRRQVKVVDGEREQKGREVAELQARLSLEEQREEERGKELFSLKQRLAEAEAGRNSLRKELTSLQKRLCDSECVWRGCERDLAAQLQEARGCEKKLQDEARNLSLRAQTAADASAQIQLQLSEAEGRLAATEAELTRSEAGRRDLEFRLISLQSALTRTLGISAGGRASRGRSPIGSSHSSLASGVVLRRRSVSPLRCSLSPPKGEECSREATCVCVCVCVGKRGVDSRLSSTQAMLQQQEECVRRGERERRALTERVNELERTLQNCVTSLTQEQCSKLRAGEVRLEAERRRLREALEGAESRATRVELGRRSLEGEIQRLRVCITERETEAQTAQERHESMLKQVVDAESRVAALQREMDRLTAVLCKVQDAECVQREKAQTVSLTLQETAAAHSATQGRLATLQKSLSTAEQDRRLLQVRTSVQFLFPQLSFRTKKFLLEINVVERQKLKTEESSMRLSAERGRLDLSLNTAEQELQDAQRQISLLQAQLVEMEASHTASEQSARQRDDAQREVERLRANQREAERTLAARERAHRQRVKGLEEQVLNMEDRPSTLTRFPVPAGGVFQVL</sequence>
<dbReference type="PANTHER" id="PTHR23159">
    <property type="entry name" value="CENTROSOMAL PROTEIN 2"/>
    <property type="match status" value="1"/>
</dbReference>
<feature type="coiled-coil region" evidence="2">
    <location>
        <begin position="1107"/>
        <end position="1141"/>
    </location>
</feature>
<evidence type="ECO:0000313" key="6">
    <source>
        <dbReference type="Proteomes" id="UP000694621"/>
    </source>
</evidence>
<feature type="region of interest" description="Disordered" evidence="3">
    <location>
        <begin position="396"/>
        <end position="427"/>
    </location>
</feature>
<organism evidence="5 6">
    <name type="scientific">Astyanax mexicanus</name>
    <name type="common">Blind cave fish</name>
    <name type="synonym">Astyanax fasciatus mexicanus</name>
    <dbReference type="NCBI Taxonomy" id="7994"/>
    <lineage>
        <taxon>Eukaryota</taxon>
        <taxon>Metazoa</taxon>
        <taxon>Chordata</taxon>
        <taxon>Craniata</taxon>
        <taxon>Vertebrata</taxon>
        <taxon>Euteleostomi</taxon>
        <taxon>Actinopterygii</taxon>
        <taxon>Neopterygii</taxon>
        <taxon>Teleostei</taxon>
        <taxon>Ostariophysi</taxon>
        <taxon>Characiformes</taxon>
        <taxon>Characoidei</taxon>
        <taxon>Acestrorhamphidae</taxon>
        <taxon>Acestrorhamphinae</taxon>
        <taxon>Astyanax</taxon>
    </lineage>
</organism>
<evidence type="ECO:0000256" key="1">
    <source>
        <dbReference type="ARBA" id="ARBA00023054"/>
    </source>
</evidence>
<evidence type="ECO:0000256" key="2">
    <source>
        <dbReference type="SAM" id="Coils"/>
    </source>
</evidence>
<evidence type="ECO:0000313" key="5">
    <source>
        <dbReference type="Ensembl" id="ENSAMXP00005046801.1"/>
    </source>
</evidence>
<evidence type="ECO:0000256" key="3">
    <source>
        <dbReference type="SAM" id="MobiDB-lite"/>
    </source>
</evidence>
<feature type="coiled-coil region" evidence="2">
    <location>
        <begin position="160"/>
        <end position="219"/>
    </location>
</feature>
<dbReference type="Pfam" id="PF15035">
    <property type="entry name" value="Rootletin"/>
    <property type="match status" value="1"/>
</dbReference>
<feature type="coiled-coil region" evidence="2">
    <location>
        <begin position="613"/>
        <end position="841"/>
    </location>
</feature>
<feature type="compositionally biased region" description="Basic and acidic residues" evidence="3">
    <location>
        <begin position="408"/>
        <end position="427"/>
    </location>
</feature>
<proteinExistence type="predicted"/>
<dbReference type="PANTHER" id="PTHR23159:SF31">
    <property type="entry name" value="CENTROSOME-ASSOCIATED PROTEIN CEP250 ISOFORM X1"/>
    <property type="match status" value="1"/>
</dbReference>
<feature type="coiled-coil region" evidence="2">
    <location>
        <begin position="260"/>
        <end position="294"/>
    </location>
</feature>
<keyword evidence="1 2" id="KW-0175">Coiled coil</keyword>
<feature type="coiled-coil region" evidence="2">
    <location>
        <begin position="1011"/>
        <end position="1078"/>
    </location>
</feature>
<dbReference type="Gene3D" id="1.20.5.340">
    <property type="match status" value="1"/>
</dbReference>
<feature type="coiled-coil region" evidence="2">
    <location>
        <begin position="473"/>
        <end position="570"/>
    </location>
</feature>